<dbReference type="RefSeq" id="WP_346759497.1">
    <property type="nucleotide sequence ID" value="NZ_JAUJEB010000004.1"/>
</dbReference>
<dbReference type="InterPro" id="IPR007325">
    <property type="entry name" value="KFase/CYL"/>
</dbReference>
<protein>
    <submittedName>
        <fullName evidence="1">Cyclase family protein</fullName>
        <ecNumber evidence="1">3.5.-.-</ecNumber>
    </submittedName>
</protein>
<comment type="caution">
    <text evidence="1">The sequence shown here is derived from an EMBL/GenBank/DDBJ whole genome shotgun (WGS) entry which is preliminary data.</text>
</comment>
<evidence type="ECO:0000313" key="2">
    <source>
        <dbReference type="Proteomes" id="UP001172083"/>
    </source>
</evidence>
<organism evidence="1 2">
    <name type="scientific">Agaribacillus aureus</name>
    <dbReference type="NCBI Taxonomy" id="3051825"/>
    <lineage>
        <taxon>Bacteria</taxon>
        <taxon>Pseudomonadati</taxon>
        <taxon>Bacteroidota</taxon>
        <taxon>Cytophagia</taxon>
        <taxon>Cytophagales</taxon>
        <taxon>Splendidivirgaceae</taxon>
        <taxon>Agaribacillus</taxon>
    </lineage>
</organism>
<dbReference type="SUPFAM" id="SSF102198">
    <property type="entry name" value="Putative cyclase"/>
    <property type="match status" value="1"/>
</dbReference>
<dbReference type="GO" id="GO:0016787">
    <property type="term" value="F:hydrolase activity"/>
    <property type="evidence" value="ECO:0007669"/>
    <property type="project" value="UniProtKB-KW"/>
</dbReference>
<keyword evidence="2" id="KW-1185">Reference proteome</keyword>
<proteinExistence type="predicted"/>
<dbReference type="Pfam" id="PF04199">
    <property type="entry name" value="Cyclase"/>
    <property type="match status" value="1"/>
</dbReference>
<gene>
    <name evidence="1" type="ORF">QQ020_18945</name>
</gene>
<keyword evidence="1" id="KW-0378">Hydrolase</keyword>
<dbReference type="InterPro" id="IPR037175">
    <property type="entry name" value="KFase_sf"/>
</dbReference>
<dbReference type="Proteomes" id="UP001172083">
    <property type="component" value="Unassembled WGS sequence"/>
</dbReference>
<name>A0ABT8L8S5_9BACT</name>
<dbReference type="PANTHER" id="PTHR31118:SF12">
    <property type="entry name" value="CYCLASE-LIKE PROTEIN 2"/>
    <property type="match status" value="1"/>
</dbReference>
<dbReference type="PROSITE" id="PS51257">
    <property type="entry name" value="PROKAR_LIPOPROTEIN"/>
    <property type="match status" value="1"/>
</dbReference>
<dbReference type="EMBL" id="JAUJEB010000004">
    <property type="protein sequence ID" value="MDN5214162.1"/>
    <property type="molecule type" value="Genomic_DNA"/>
</dbReference>
<sequence>MSKQFLIASLLVLLQACGGKEEKKGFLINQVTQLSFPDGSWIDLTYDFDRKTIYWPTAEGFQLDTVFEGKTDGDYYYAAFEFSSAEHGGTHLDAPIHFFEGRKTVDQLPIDQLNGQSMVIDVSDQCVDNRDYQITIQDIENWEKENGTLPDHCILLFRTGYGKFWPDRKKYLGTLKLGQEGVDNLHFPGIHPETATWLVKNRKIKAVGLDTPSIDYGQSKLFETHRILFEHNIPAFENVANLNLLPVKGAWVMALPMKIKGGSGAPLRIVGLIP</sequence>
<dbReference type="EC" id="3.5.-.-" evidence="1"/>
<dbReference type="Gene3D" id="3.50.30.50">
    <property type="entry name" value="Putative cyclase"/>
    <property type="match status" value="1"/>
</dbReference>
<reference evidence="1" key="1">
    <citation type="submission" date="2023-06" db="EMBL/GenBank/DDBJ databases">
        <title>Genomic of Agaribacillus aureum.</title>
        <authorList>
            <person name="Wang G."/>
        </authorList>
    </citation>
    <scope>NUCLEOTIDE SEQUENCE</scope>
    <source>
        <strain evidence="1">BMA12</strain>
    </source>
</reference>
<dbReference type="PANTHER" id="PTHR31118">
    <property type="entry name" value="CYCLASE-LIKE PROTEIN 2"/>
    <property type="match status" value="1"/>
</dbReference>
<evidence type="ECO:0000313" key="1">
    <source>
        <dbReference type="EMBL" id="MDN5214162.1"/>
    </source>
</evidence>
<accession>A0ABT8L8S5</accession>